<evidence type="ECO:0000313" key="1">
    <source>
        <dbReference type="EMBL" id="MEC5343278.1"/>
    </source>
</evidence>
<reference evidence="1 2" key="1">
    <citation type="journal article" date="2017" name="Int. J. Syst. Evol. Microbiol.">
        <title>Brenneria populi subsp. brevivirga subsp. nov. isolated from symptomatic bark of Populus x euramericana canker, and description of Brenneria populi subsp. populi subsp. nov.</title>
        <authorList>
            <person name="Zheng M.H."/>
            <person name="Piao C.G."/>
            <person name="Xue H."/>
            <person name="Guo M.W."/>
            <person name="Li Y."/>
        </authorList>
    </citation>
    <scope>NUCLEOTIDE SEQUENCE [LARGE SCALE GENOMIC DNA]</scope>
    <source>
        <strain evidence="1 2">D9-5</strain>
    </source>
</reference>
<proteinExistence type="predicted"/>
<keyword evidence="2" id="KW-1185">Reference proteome</keyword>
<organism evidence="1 2">
    <name type="scientific">Brenneria populi</name>
    <dbReference type="NCBI Taxonomy" id="1505588"/>
    <lineage>
        <taxon>Bacteria</taxon>
        <taxon>Pseudomonadati</taxon>
        <taxon>Pseudomonadota</taxon>
        <taxon>Gammaproteobacteria</taxon>
        <taxon>Enterobacterales</taxon>
        <taxon>Pectobacteriaceae</taxon>
        <taxon>Brenneria</taxon>
    </lineage>
</organism>
<dbReference type="EMBL" id="JAYWTM010000009">
    <property type="protein sequence ID" value="MEC5343278.1"/>
    <property type="molecule type" value="Genomic_DNA"/>
</dbReference>
<evidence type="ECO:0000313" key="2">
    <source>
        <dbReference type="Proteomes" id="UP001309705"/>
    </source>
</evidence>
<gene>
    <name evidence="1" type="ORF">VSX58_11810</name>
</gene>
<name>A0ABU6JRF0_9GAMM</name>
<dbReference type="Proteomes" id="UP001309705">
    <property type="component" value="Unassembled WGS sequence"/>
</dbReference>
<dbReference type="RefSeq" id="WP_327618257.1">
    <property type="nucleotide sequence ID" value="NZ_JAYWTM010000009.1"/>
</dbReference>
<comment type="caution">
    <text evidence="1">The sequence shown here is derived from an EMBL/GenBank/DDBJ whole genome shotgun (WGS) entry which is preliminary data.</text>
</comment>
<sequence>MSTLASPIVSFKSCSLVPHQARRLRRMLGGTGGEDGGWILYRQPFGFCEKEIDASIG</sequence>
<protein>
    <submittedName>
        <fullName evidence="1">Uncharacterized protein</fullName>
    </submittedName>
</protein>
<accession>A0ABU6JRF0</accession>